<dbReference type="RefSeq" id="WP_013777980.1">
    <property type="nucleotide sequence ID" value="NC_015519.1"/>
</dbReference>
<dbReference type="Proteomes" id="UP000010802">
    <property type="component" value="Chromosome"/>
</dbReference>
<dbReference type="NCBIfam" id="NF033611">
    <property type="entry name" value="SAVED"/>
    <property type="match status" value="1"/>
</dbReference>
<evidence type="ECO:0000259" key="1">
    <source>
        <dbReference type="Pfam" id="PF18145"/>
    </source>
</evidence>
<protein>
    <recommendedName>
        <fullName evidence="1">SMODS-associated and fused to various effectors domain-containing protein</fullName>
    </recommendedName>
</protein>
<keyword evidence="3" id="KW-1185">Reference proteome</keyword>
<dbReference type="OrthoDB" id="5379188at2"/>
<dbReference type="KEGG" id="tep:TepRe1_0882"/>
<accession>F4LXF5</accession>
<dbReference type="STRING" id="1209989.TepRe1_0882"/>
<dbReference type="PATRIC" id="fig|1209989.3.peg.1058"/>
<reference evidence="3" key="1">
    <citation type="journal article" date="2013" name="Genome Announc.">
        <title>First genome sequence of a syntrophic acetate-oxidizing bacterium, Tepidanaerobacter acetatoxydans strain Re1.</title>
        <authorList>
            <person name="Manzoor S."/>
            <person name="Bongcam-Rudloff E."/>
            <person name="Schnurer A."/>
            <person name="Muller B."/>
        </authorList>
    </citation>
    <scope>NUCLEOTIDE SEQUENCE [LARGE SCALE GENOMIC DNA]</scope>
    <source>
        <strain evidence="3">Re1</strain>
    </source>
</reference>
<dbReference type="InterPro" id="IPR040836">
    <property type="entry name" value="SAVED"/>
</dbReference>
<gene>
    <name evidence="2" type="ordered locus">TEPIRE1_0955</name>
</gene>
<dbReference type="AlphaFoldDB" id="F4LXF5"/>
<dbReference type="Pfam" id="PF18145">
    <property type="entry name" value="SAVED"/>
    <property type="match status" value="1"/>
</dbReference>
<dbReference type="eggNOG" id="COG1403">
    <property type="taxonomic scope" value="Bacteria"/>
</dbReference>
<evidence type="ECO:0000313" key="3">
    <source>
        <dbReference type="Proteomes" id="UP000010802"/>
    </source>
</evidence>
<feature type="domain" description="SMODS-associated and fused to various effectors" evidence="1">
    <location>
        <begin position="184"/>
        <end position="373"/>
    </location>
</feature>
<evidence type="ECO:0000313" key="2">
    <source>
        <dbReference type="EMBL" id="CCP25676.1"/>
    </source>
</evidence>
<sequence length="373" mass="43101">MSKAKIPQKVIQTLWVIAGGRCEFDGCNKPLWYDILTKRGCNSAYVAHIIADSPNGPRGDEVLSSKKCKDLDNLMLLCDTHHRMIDDKENVGRYSVEVLRHMKKVHEERIGYLTSLKDKDLSHIIFYTANIGNNVLRINPEEAIDAILPEFFPADKNPIELSCINSAYKDYEDKFWDHERNQLNKKYQTKVKSRIEDGEIKHLSVFALAPQPLLIELGRLISDIQPAVIYQKHREPNTWKWLEDTEPFDYIVKEPEKLYDTVALNLSLSGIIDNDRIISVLGNETSIWTITVKNPNNDLIKSRKQLSLFRKNMREAYNRIKTVHGQNNRIHIFPACPASIAIEIGRVWMPKADLPLVLYDQNNKHNRFIHAFT</sequence>
<accession>L0RXS0</accession>
<proteinExistence type="predicted"/>
<organism evidence="2 3">
    <name type="scientific">Tepidanaerobacter acetatoxydans (strain DSM 21804 / JCM 16047 / Re1)</name>
    <dbReference type="NCBI Taxonomy" id="1209989"/>
    <lineage>
        <taxon>Bacteria</taxon>
        <taxon>Bacillati</taxon>
        <taxon>Bacillota</taxon>
        <taxon>Clostridia</taxon>
        <taxon>Thermosediminibacterales</taxon>
        <taxon>Tepidanaerobacteraceae</taxon>
        <taxon>Tepidanaerobacter</taxon>
    </lineage>
</organism>
<dbReference type="HOGENOM" id="CLU_061527_0_0_9"/>
<name>F4LXF5_TEPAE</name>
<dbReference type="EMBL" id="HF563609">
    <property type="protein sequence ID" value="CCP25676.1"/>
    <property type="molecule type" value="Genomic_DNA"/>
</dbReference>
<dbReference type="KEGG" id="tae:TepiRe1_0955"/>